<dbReference type="Gene3D" id="1.10.10.60">
    <property type="entry name" value="Homeodomain-like"/>
    <property type="match status" value="1"/>
</dbReference>
<dbReference type="Proteomes" id="UP000199614">
    <property type="component" value="Unassembled WGS sequence"/>
</dbReference>
<dbReference type="PANTHER" id="PTHR30055:SF148">
    <property type="entry name" value="TETR-FAMILY TRANSCRIPTIONAL REGULATOR"/>
    <property type="match status" value="1"/>
</dbReference>
<feature type="domain" description="HTH tetR-type" evidence="5">
    <location>
        <begin position="16"/>
        <end position="76"/>
    </location>
</feature>
<evidence type="ECO:0000259" key="5">
    <source>
        <dbReference type="PROSITE" id="PS50977"/>
    </source>
</evidence>
<dbReference type="RefSeq" id="WP_093355319.1">
    <property type="nucleotide sequence ID" value="NZ_FOUY01000060.1"/>
</dbReference>
<evidence type="ECO:0000256" key="4">
    <source>
        <dbReference type="PROSITE-ProRule" id="PRU00335"/>
    </source>
</evidence>
<keyword evidence="7" id="KW-1185">Reference proteome</keyword>
<keyword evidence="3" id="KW-0804">Transcription</keyword>
<protein>
    <submittedName>
        <fullName evidence="6">Transcriptional regulator, TetR family</fullName>
    </submittedName>
</protein>
<evidence type="ECO:0000313" key="7">
    <source>
        <dbReference type="Proteomes" id="UP000199614"/>
    </source>
</evidence>
<dbReference type="STRING" id="260086.SAMN05216207_10605"/>
<keyword evidence="2 4" id="KW-0238">DNA-binding</keyword>
<gene>
    <name evidence="6" type="ORF">SAMN05216207_10605</name>
</gene>
<dbReference type="InterPro" id="IPR001647">
    <property type="entry name" value="HTH_TetR"/>
</dbReference>
<dbReference type="OrthoDB" id="9796019at2"/>
<dbReference type="PROSITE" id="PS50977">
    <property type="entry name" value="HTH_TETR_2"/>
    <property type="match status" value="1"/>
</dbReference>
<dbReference type="InterPro" id="IPR009057">
    <property type="entry name" value="Homeodomain-like_sf"/>
</dbReference>
<proteinExistence type="predicted"/>
<keyword evidence="1" id="KW-0805">Transcription regulation</keyword>
<accession>A0A1I5H8U8</accession>
<evidence type="ECO:0000256" key="3">
    <source>
        <dbReference type="ARBA" id="ARBA00023163"/>
    </source>
</evidence>
<dbReference type="GO" id="GO:0000976">
    <property type="term" value="F:transcription cis-regulatory region binding"/>
    <property type="evidence" value="ECO:0007669"/>
    <property type="project" value="TreeGrafter"/>
</dbReference>
<name>A0A1I5H8U8_PSUAM</name>
<sequence length="207" mass="22174">MARARTITGSGRPRDPELERRVARAALTVFGRVGWPGFTLDAVAVEAGAGKASIYLRWPNKQAVLVDALHSYIGQVTDVDTGSLHGDLLELARQFLAFYLGDVGKAVLRLGPETRAVPELAEHFDTLWRSQVSTGREIVRRGIARGDVGPDTSATLLLDCLVGGVTNHILTTPPELEAAVAANADQYAADLVEFLLRSLSAPSPPHS</sequence>
<feature type="DNA-binding region" description="H-T-H motif" evidence="4">
    <location>
        <begin position="39"/>
        <end position="58"/>
    </location>
</feature>
<dbReference type="SUPFAM" id="SSF48498">
    <property type="entry name" value="Tetracyclin repressor-like, C-terminal domain"/>
    <property type="match status" value="1"/>
</dbReference>
<dbReference type="Pfam" id="PF16859">
    <property type="entry name" value="TetR_C_11"/>
    <property type="match status" value="1"/>
</dbReference>
<dbReference type="PANTHER" id="PTHR30055">
    <property type="entry name" value="HTH-TYPE TRANSCRIPTIONAL REGULATOR RUTR"/>
    <property type="match status" value="1"/>
</dbReference>
<dbReference type="InterPro" id="IPR036271">
    <property type="entry name" value="Tet_transcr_reg_TetR-rel_C_sf"/>
</dbReference>
<organism evidence="6 7">
    <name type="scientific">Pseudonocardia ammonioxydans</name>
    <dbReference type="NCBI Taxonomy" id="260086"/>
    <lineage>
        <taxon>Bacteria</taxon>
        <taxon>Bacillati</taxon>
        <taxon>Actinomycetota</taxon>
        <taxon>Actinomycetes</taxon>
        <taxon>Pseudonocardiales</taxon>
        <taxon>Pseudonocardiaceae</taxon>
        <taxon>Pseudonocardia</taxon>
    </lineage>
</organism>
<evidence type="ECO:0000256" key="2">
    <source>
        <dbReference type="ARBA" id="ARBA00023125"/>
    </source>
</evidence>
<dbReference type="AlphaFoldDB" id="A0A1I5H8U8"/>
<reference evidence="6 7" key="1">
    <citation type="submission" date="2016-10" db="EMBL/GenBank/DDBJ databases">
        <authorList>
            <person name="de Groot N.N."/>
        </authorList>
    </citation>
    <scope>NUCLEOTIDE SEQUENCE [LARGE SCALE GENOMIC DNA]</scope>
    <source>
        <strain evidence="6 7">CGMCC 4.1877</strain>
    </source>
</reference>
<evidence type="ECO:0000256" key="1">
    <source>
        <dbReference type="ARBA" id="ARBA00023015"/>
    </source>
</evidence>
<dbReference type="InterPro" id="IPR050109">
    <property type="entry name" value="HTH-type_TetR-like_transc_reg"/>
</dbReference>
<dbReference type="GO" id="GO:0003700">
    <property type="term" value="F:DNA-binding transcription factor activity"/>
    <property type="evidence" value="ECO:0007669"/>
    <property type="project" value="TreeGrafter"/>
</dbReference>
<evidence type="ECO:0000313" key="6">
    <source>
        <dbReference type="EMBL" id="SFO44702.1"/>
    </source>
</evidence>
<dbReference type="EMBL" id="FOUY01000060">
    <property type="protein sequence ID" value="SFO44702.1"/>
    <property type="molecule type" value="Genomic_DNA"/>
</dbReference>
<dbReference type="Pfam" id="PF00440">
    <property type="entry name" value="TetR_N"/>
    <property type="match status" value="1"/>
</dbReference>
<dbReference type="Gene3D" id="1.10.357.10">
    <property type="entry name" value="Tetracycline Repressor, domain 2"/>
    <property type="match status" value="1"/>
</dbReference>
<dbReference type="InterPro" id="IPR011075">
    <property type="entry name" value="TetR_C"/>
</dbReference>
<dbReference type="SUPFAM" id="SSF46689">
    <property type="entry name" value="Homeodomain-like"/>
    <property type="match status" value="1"/>
</dbReference>